<dbReference type="HOGENOM" id="CLU_2643257_0_0_1"/>
<evidence type="ECO:0000313" key="3">
    <source>
        <dbReference type="Proteomes" id="UP000011087"/>
    </source>
</evidence>
<keyword evidence="3" id="KW-1185">Reference proteome</keyword>
<evidence type="ECO:0000313" key="2">
    <source>
        <dbReference type="EnsemblProtists" id="EKX40711"/>
    </source>
</evidence>
<dbReference type="EMBL" id="JH993029">
    <property type="protein sequence ID" value="EKX40711.1"/>
    <property type="molecule type" value="Genomic_DNA"/>
</dbReference>
<evidence type="ECO:0000313" key="1">
    <source>
        <dbReference type="EMBL" id="EKX40711.1"/>
    </source>
</evidence>
<sequence length="77" mass="8027">MPLLIGSDACHGGVARALFLPTGNREPLATSDTSSTHRQPTALQWSLLSLGSDRTGSVIGGRALEFTVPVVTRNLPG</sequence>
<reference evidence="3" key="2">
    <citation type="submission" date="2012-11" db="EMBL/GenBank/DDBJ databases">
        <authorList>
            <person name="Kuo A."/>
            <person name="Curtis B.A."/>
            <person name="Tanifuji G."/>
            <person name="Burki F."/>
            <person name="Gruber A."/>
            <person name="Irimia M."/>
            <person name="Maruyama S."/>
            <person name="Arias M.C."/>
            <person name="Ball S.G."/>
            <person name="Gile G.H."/>
            <person name="Hirakawa Y."/>
            <person name="Hopkins J.F."/>
            <person name="Rensing S.A."/>
            <person name="Schmutz J."/>
            <person name="Symeonidi A."/>
            <person name="Elias M."/>
            <person name="Eveleigh R.J."/>
            <person name="Herman E.K."/>
            <person name="Klute M.J."/>
            <person name="Nakayama T."/>
            <person name="Obornik M."/>
            <person name="Reyes-Prieto A."/>
            <person name="Armbrust E.V."/>
            <person name="Aves S.J."/>
            <person name="Beiko R.G."/>
            <person name="Coutinho P."/>
            <person name="Dacks J.B."/>
            <person name="Durnford D.G."/>
            <person name="Fast N.M."/>
            <person name="Green B.R."/>
            <person name="Grisdale C."/>
            <person name="Hempe F."/>
            <person name="Henrissat B."/>
            <person name="Hoppner M.P."/>
            <person name="Ishida K.-I."/>
            <person name="Kim E."/>
            <person name="Koreny L."/>
            <person name="Kroth P.G."/>
            <person name="Liu Y."/>
            <person name="Malik S.-B."/>
            <person name="Maier U.G."/>
            <person name="McRose D."/>
            <person name="Mock T."/>
            <person name="Neilson J.A."/>
            <person name="Onodera N.T."/>
            <person name="Poole A.M."/>
            <person name="Pritham E.J."/>
            <person name="Richards T.A."/>
            <person name="Rocap G."/>
            <person name="Roy S.W."/>
            <person name="Sarai C."/>
            <person name="Schaack S."/>
            <person name="Shirato S."/>
            <person name="Slamovits C.H."/>
            <person name="Spencer D.F."/>
            <person name="Suzuki S."/>
            <person name="Worden A.Z."/>
            <person name="Zauner S."/>
            <person name="Barry K."/>
            <person name="Bell C."/>
            <person name="Bharti A.K."/>
            <person name="Crow J.A."/>
            <person name="Grimwood J."/>
            <person name="Kramer R."/>
            <person name="Lindquist E."/>
            <person name="Lucas S."/>
            <person name="Salamov A."/>
            <person name="McFadden G.I."/>
            <person name="Lane C.E."/>
            <person name="Keeling P.J."/>
            <person name="Gray M.W."/>
            <person name="Grigoriev I.V."/>
            <person name="Archibald J.M."/>
        </authorList>
    </citation>
    <scope>NUCLEOTIDE SEQUENCE</scope>
    <source>
        <strain evidence="3">CCMP2712</strain>
    </source>
</reference>
<dbReference type="GeneID" id="17297360"/>
<gene>
    <name evidence="1" type="ORF">GUITHDRAFT_154061</name>
</gene>
<accession>L1IWU2</accession>
<dbReference type="EnsemblProtists" id="EKX40711">
    <property type="protein sequence ID" value="EKX40711"/>
    <property type="gene ID" value="GUITHDRAFT_154061"/>
</dbReference>
<dbReference type="PaxDb" id="55529-EKX40711"/>
<proteinExistence type="predicted"/>
<dbReference type="AlphaFoldDB" id="L1IWU2"/>
<dbReference type="RefSeq" id="XP_005827691.1">
    <property type="nucleotide sequence ID" value="XM_005827634.1"/>
</dbReference>
<reference evidence="1 3" key="1">
    <citation type="journal article" date="2012" name="Nature">
        <title>Algal genomes reveal evolutionary mosaicism and the fate of nucleomorphs.</title>
        <authorList>
            <consortium name="DOE Joint Genome Institute"/>
            <person name="Curtis B.A."/>
            <person name="Tanifuji G."/>
            <person name="Burki F."/>
            <person name="Gruber A."/>
            <person name="Irimia M."/>
            <person name="Maruyama S."/>
            <person name="Arias M.C."/>
            <person name="Ball S.G."/>
            <person name="Gile G.H."/>
            <person name="Hirakawa Y."/>
            <person name="Hopkins J.F."/>
            <person name="Kuo A."/>
            <person name="Rensing S.A."/>
            <person name="Schmutz J."/>
            <person name="Symeonidi A."/>
            <person name="Elias M."/>
            <person name="Eveleigh R.J."/>
            <person name="Herman E.K."/>
            <person name="Klute M.J."/>
            <person name="Nakayama T."/>
            <person name="Obornik M."/>
            <person name="Reyes-Prieto A."/>
            <person name="Armbrust E.V."/>
            <person name="Aves S.J."/>
            <person name="Beiko R.G."/>
            <person name="Coutinho P."/>
            <person name="Dacks J.B."/>
            <person name="Durnford D.G."/>
            <person name="Fast N.M."/>
            <person name="Green B.R."/>
            <person name="Grisdale C.J."/>
            <person name="Hempel F."/>
            <person name="Henrissat B."/>
            <person name="Hoppner M.P."/>
            <person name="Ishida K."/>
            <person name="Kim E."/>
            <person name="Koreny L."/>
            <person name="Kroth P.G."/>
            <person name="Liu Y."/>
            <person name="Malik S.B."/>
            <person name="Maier U.G."/>
            <person name="McRose D."/>
            <person name="Mock T."/>
            <person name="Neilson J.A."/>
            <person name="Onodera N.T."/>
            <person name="Poole A.M."/>
            <person name="Pritham E.J."/>
            <person name="Richards T.A."/>
            <person name="Rocap G."/>
            <person name="Roy S.W."/>
            <person name="Sarai C."/>
            <person name="Schaack S."/>
            <person name="Shirato S."/>
            <person name="Slamovits C.H."/>
            <person name="Spencer D.F."/>
            <person name="Suzuki S."/>
            <person name="Worden A.Z."/>
            <person name="Zauner S."/>
            <person name="Barry K."/>
            <person name="Bell C."/>
            <person name="Bharti A.K."/>
            <person name="Crow J.A."/>
            <person name="Grimwood J."/>
            <person name="Kramer R."/>
            <person name="Lindquist E."/>
            <person name="Lucas S."/>
            <person name="Salamov A."/>
            <person name="McFadden G.I."/>
            <person name="Lane C.E."/>
            <person name="Keeling P.J."/>
            <person name="Gray M.W."/>
            <person name="Grigoriev I.V."/>
            <person name="Archibald J.M."/>
        </authorList>
    </citation>
    <scope>NUCLEOTIDE SEQUENCE</scope>
    <source>
        <strain evidence="1 3">CCMP2712</strain>
    </source>
</reference>
<name>L1IWU2_GUITC</name>
<dbReference type="Proteomes" id="UP000011087">
    <property type="component" value="Unassembled WGS sequence"/>
</dbReference>
<reference evidence="2" key="3">
    <citation type="submission" date="2016-03" db="UniProtKB">
        <authorList>
            <consortium name="EnsemblProtists"/>
        </authorList>
    </citation>
    <scope>IDENTIFICATION</scope>
</reference>
<protein>
    <submittedName>
        <fullName evidence="1 2">Uncharacterized protein</fullName>
    </submittedName>
</protein>
<organism evidence="1">
    <name type="scientific">Guillardia theta (strain CCMP2712)</name>
    <name type="common">Cryptophyte</name>
    <dbReference type="NCBI Taxonomy" id="905079"/>
    <lineage>
        <taxon>Eukaryota</taxon>
        <taxon>Cryptophyceae</taxon>
        <taxon>Pyrenomonadales</taxon>
        <taxon>Geminigeraceae</taxon>
        <taxon>Guillardia</taxon>
    </lineage>
</organism>
<dbReference type="KEGG" id="gtt:GUITHDRAFT_154061"/>